<evidence type="ECO:0000256" key="2">
    <source>
        <dbReference type="SAM" id="Phobius"/>
    </source>
</evidence>
<dbReference type="EMBL" id="JAGKSQ010000011">
    <property type="protein sequence ID" value="MBP3953282.1"/>
    <property type="molecule type" value="Genomic_DNA"/>
</dbReference>
<comment type="caution">
    <text evidence="4">The sequence shown here is derived from an EMBL/GenBank/DDBJ whole genome shotgun (WGS) entry which is preliminary data.</text>
</comment>
<evidence type="ECO:0000313" key="4">
    <source>
        <dbReference type="EMBL" id="MBP3953282.1"/>
    </source>
</evidence>
<proteinExistence type="predicted"/>
<dbReference type="InterPro" id="IPR027304">
    <property type="entry name" value="Trigger_fact/SurA_dom_sf"/>
</dbReference>
<keyword evidence="1 4" id="KW-0413">Isomerase</keyword>
<dbReference type="Gene3D" id="3.10.50.40">
    <property type="match status" value="1"/>
</dbReference>
<name>A0A940WYN6_9BACI</name>
<dbReference type="EC" id="5.2.1.8" evidence="4"/>
<keyword evidence="2" id="KW-0472">Membrane</keyword>
<dbReference type="InterPro" id="IPR023058">
    <property type="entry name" value="PPIase_PpiC_CS"/>
</dbReference>
<dbReference type="PROSITE" id="PS01096">
    <property type="entry name" value="PPIC_PPIASE_1"/>
    <property type="match status" value="1"/>
</dbReference>
<dbReference type="PROSITE" id="PS50198">
    <property type="entry name" value="PPIC_PPIASE_2"/>
    <property type="match status" value="1"/>
</dbReference>
<dbReference type="RefSeq" id="WP_210599139.1">
    <property type="nucleotide sequence ID" value="NZ_JAGKSQ010000011.1"/>
</dbReference>
<dbReference type="InterPro" id="IPR050245">
    <property type="entry name" value="PrsA_foldase"/>
</dbReference>
<keyword evidence="1" id="KW-0697">Rotamase</keyword>
<dbReference type="InterPro" id="IPR046357">
    <property type="entry name" value="PPIase_dom_sf"/>
</dbReference>
<dbReference type="GO" id="GO:0003755">
    <property type="term" value="F:peptidyl-prolyl cis-trans isomerase activity"/>
    <property type="evidence" value="ECO:0007669"/>
    <property type="project" value="UniProtKB-KW"/>
</dbReference>
<dbReference type="Pfam" id="PF13624">
    <property type="entry name" value="SurA_N_3"/>
    <property type="match status" value="1"/>
</dbReference>
<evidence type="ECO:0000313" key="5">
    <source>
        <dbReference type="Proteomes" id="UP000678228"/>
    </source>
</evidence>
<keyword evidence="2" id="KW-0812">Transmembrane</keyword>
<feature type="transmembrane region" description="Helical" evidence="2">
    <location>
        <begin position="7"/>
        <end position="26"/>
    </location>
</feature>
<dbReference type="PANTHER" id="PTHR47245:SF2">
    <property type="entry name" value="PEPTIDYL-PROLYL CIS-TRANS ISOMERASE HP_0175-RELATED"/>
    <property type="match status" value="1"/>
</dbReference>
<sequence>MKTKNNIIYILIGALLIVSLIFVIGFTKEEEAATVNGEAITMSELQERLLANYGSEVLDTLITDKLIEQEITNEEIEVSQEEIDEEMAAYMDSYGGEEAFNELLASNSMEIADVESDIEVYLGTKKLLEPRITITDEEMTTYFEENKDYFAQEEQVQASHILVEDEATANEVYEKLENGADFSELAAEYSTDEQNSESGGDLGLFGRGAMVEAFEEVAFSLDINEISEPVQTEFGYHIIKLVEKTEAKEATYEEAKEEIESMLFDEKMETEYSTWLEEKYSEYEIEYLLEG</sequence>
<reference evidence="4" key="1">
    <citation type="submission" date="2021-03" db="EMBL/GenBank/DDBJ databases">
        <title>Bacillus suaedae sp. nov., isolated from Suaeda aralocaspica.</title>
        <authorList>
            <person name="Lei R.F.R."/>
        </authorList>
    </citation>
    <scope>NUCLEOTIDE SEQUENCE</scope>
    <source>
        <strain evidence="4">YZJH907-2</strain>
    </source>
</reference>
<gene>
    <name evidence="4" type="ORF">J7W16_19330</name>
</gene>
<dbReference type="PANTHER" id="PTHR47245">
    <property type="entry name" value="PEPTIDYLPROLYL ISOMERASE"/>
    <property type="match status" value="1"/>
</dbReference>
<dbReference type="AlphaFoldDB" id="A0A940WYN6"/>
<evidence type="ECO:0000256" key="1">
    <source>
        <dbReference type="PROSITE-ProRule" id="PRU00278"/>
    </source>
</evidence>
<keyword evidence="5" id="KW-1185">Reference proteome</keyword>
<protein>
    <submittedName>
        <fullName evidence="4">Peptidylprolyl isomerase</fullName>
        <ecNumber evidence="4">5.2.1.8</ecNumber>
    </submittedName>
</protein>
<dbReference type="Proteomes" id="UP000678228">
    <property type="component" value="Unassembled WGS sequence"/>
</dbReference>
<dbReference type="SUPFAM" id="SSF54534">
    <property type="entry name" value="FKBP-like"/>
    <property type="match status" value="1"/>
</dbReference>
<dbReference type="Gene3D" id="1.10.4030.10">
    <property type="entry name" value="Porin chaperone SurA, peptide-binding domain"/>
    <property type="match status" value="1"/>
</dbReference>
<keyword evidence="2" id="KW-1133">Transmembrane helix</keyword>
<accession>A0A940WYN6</accession>
<dbReference type="InterPro" id="IPR000297">
    <property type="entry name" value="PPIase_PpiC"/>
</dbReference>
<dbReference type="Pfam" id="PF13616">
    <property type="entry name" value="Rotamase_3"/>
    <property type="match status" value="1"/>
</dbReference>
<evidence type="ECO:0000259" key="3">
    <source>
        <dbReference type="PROSITE" id="PS50198"/>
    </source>
</evidence>
<feature type="domain" description="PpiC" evidence="3">
    <location>
        <begin position="153"/>
        <end position="243"/>
    </location>
</feature>
<dbReference type="SUPFAM" id="SSF109998">
    <property type="entry name" value="Triger factor/SurA peptide-binding domain-like"/>
    <property type="match status" value="1"/>
</dbReference>
<organism evidence="4 5">
    <name type="scientific">Halalkalibacter suaedae</name>
    <dbReference type="NCBI Taxonomy" id="2822140"/>
    <lineage>
        <taxon>Bacteria</taxon>
        <taxon>Bacillati</taxon>
        <taxon>Bacillota</taxon>
        <taxon>Bacilli</taxon>
        <taxon>Bacillales</taxon>
        <taxon>Bacillaceae</taxon>
        <taxon>Halalkalibacter</taxon>
    </lineage>
</organism>